<sequence length="39" mass="4435">MTRFVGVLQIVSSIIGNIKKLFKIMVAFSLFTMLRCLQS</sequence>
<protein>
    <submittedName>
        <fullName evidence="1">Uncharacterized protein</fullName>
    </submittedName>
</protein>
<dbReference type="Proteomes" id="UP000203382">
    <property type="component" value="Segment"/>
</dbReference>
<dbReference type="RefSeq" id="YP_009285203.1">
    <property type="nucleotide sequence ID" value="NC_031054.1"/>
</dbReference>
<evidence type="ECO:0000313" key="2">
    <source>
        <dbReference type="Proteomes" id="UP000203382"/>
    </source>
</evidence>
<dbReference type="EMBL" id="KX349903">
    <property type="protein sequence ID" value="ANT41538.1"/>
    <property type="molecule type" value="Genomic_DNA"/>
</dbReference>
<dbReference type="GeneID" id="29065398"/>
<organism evidence="1 2">
    <name type="scientific">Bacillus phage DirtyBetty</name>
    <dbReference type="NCBI Taxonomy" id="1873999"/>
    <lineage>
        <taxon>Viruses</taxon>
        <taxon>Duplodnaviria</taxon>
        <taxon>Heunggongvirae</taxon>
        <taxon>Uroviricota</taxon>
        <taxon>Caudoviricetes</taxon>
        <taxon>Herelleviridae</taxon>
        <taxon>Bastillevirinae</taxon>
        <taxon>Wphvirus</taxon>
        <taxon>Wphvirus megatron</taxon>
    </lineage>
</organism>
<name>A0A1B1PBK2_9CAUD</name>
<reference evidence="1 2" key="1">
    <citation type="submission" date="2016-06" db="EMBL/GenBank/DDBJ databases">
        <authorList>
            <person name="Kjaerup R.B."/>
            <person name="Dalgaard T.S."/>
            <person name="Juul-Madsen H.R."/>
        </authorList>
    </citation>
    <scope>NUCLEOTIDE SEQUENCE [LARGE SCALE GENOMIC DNA]</scope>
</reference>
<dbReference type="KEGG" id="vg:29065398"/>
<accession>A0A1B1PBK2</accession>
<evidence type="ECO:0000313" key="1">
    <source>
        <dbReference type="EMBL" id="ANT41538.1"/>
    </source>
</evidence>
<proteinExistence type="predicted"/>
<gene>
    <name evidence="1" type="ORF">DIRTYBETTY_261</name>
</gene>